<dbReference type="NCBIfam" id="TIGR01630">
    <property type="entry name" value="psiM2_ORF9"/>
    <property type="match status" value="1"/>
</dbReference>
<accession>A0A242NMV7</accession>
<dbReference type="InterPro" id="IPR035421">
    <property type="entry name" value="Terminase_6C"/>
</dbReference>
<name>A0A242NMV7_9GAMM</name>
<dbReference type="EMBL" id="NART01000007">
    <property type="protein sequence ID" value="OTQ11301.1"/>
    <property type="molecule type" value="Genomic_DNA"/>
</dbReference>
<gene>
    <name evidence="4" type="ORF">B6C91_02915</name>
    <name evidence="3" type="ORF">B6D08_00020</name>
</gene>
<dbReference type="OrthoDB" id="9771580at2"/>
<evidence type="ECO:0000313" key="3">
    <source>
        <dbReference type="EMBL" id="OTQ01623.1"/>
    </source>
</evidence>
<dbReference type="Pfam" id="PF17289">
    <property type="entry name" value="Terminase_6C"/>
    <property type="match status" value="1"/>
</dbReference>
<feature type="domain" description="Terminase large subunit gp17-like C-terminal" evidence="2">
    <location>
        <begin position="298"/>
        <end position="447"/>
    </location>
</feature>
<evidence type="ECO:0000313" key="4">
    <source>
        <dbReference type="EMBL" id="OTQ11301.1"/>
    </source>
</evidence>
<evidence type="ECO:0000313" key="5">
    <source>
        <dbReference type="Proteomes" id="UP000194800"/>
    </source>
</evidence>
<dbReference type="Proteomes" id="UP000194800">
    <property type="component" value="Unassembled WGS sequence"/>
</dbReference>
<dbReference type="Proteomes" id="UP000194977">
    <property type="component" value="Unassembled WGS sequence"/>
</dbReference>
<dbReference type="AlphaFoldDB" id="A0A242NMV7"/>
<reference evidence="5 6" key="1">
    <citation type="submission" date="2017-03" db="EMBL/GenBank/DDBJ databases">
        <title>Comparative genomics of honeybee gut symbionts reveal geographically distinct and subgroup specific antibiotic resistance.</title>
        <authorList>
            <person name="Ludvigsen J."/>
            <person name="Porcellato D."/>
            <person name="Labee-Lund T.M."/>
            <person name="Amdam G.V."/>
            <person name="Rudi K."/>
        </authorList>
    </citation>
    <scope>NUCLEOTIDE SEQUENCE [LARGE SCALE GENOMIC DNA]</scope>
    <source>
        <strain evidence="3 6">A-7-12</strain>
        <strain evidence="4 5">A-9-12</strain>
    </source>
</reference>
<dbReference type="RefSeq" id="WP_086300403.1">
    <property type="nucleotide sequence ID" value="NZ_MZNE01000041.1"/>
</dbReference>
<sequence length="461" mass="52514">MLTVNQIAELRTDLLAFSKHMFKARHNYDFVVNWHHELICEYLERVIIGDIKRLIINIPPRYSKTELAVVNFIAWCMGNFPDCEFIHASYSKKLAANNTYQARALMLHESYSEIFGTPHICHDSNAKDEFKTVEGGCVYAAGAEGTITGYGAGKMRQGFGGAIIIDDPHKASEATSDTMRQNVIDWFSTTIESRTNSPDTPIIVIMQRLHEHDLAGWLLSGGNEEEWTHLNIPALNDNDEPLWEFKHTYDDLRRLEKANPYVFAGQYMQRPAPLGGGIFKTEWFKLYRMLPDLKFTIITVDTAQKTKERNDYSVFALWGQGIDGNAYLIDILRGKWESPDLIKMATRFWCKHREKFKPRSMNVEDKVSGTTLVQTLSKTADPVIPIIAIQRNTDKITRALDVAPFIESGRVYLPEQADWLSDFITEHAQFPNGAHDDQVDTTSDGLNAIFGKQITTIWDVL</sequence>
<evidence type="ECO:0000256" key="1">
    <source>
        <dbReference type="ARBA" id="ARBA00022612"/>
    </source>
</evidence>
<dbReference type="Gene3D" id="3.30.420.240">
    <property type="match status" value="1"/>
</dbReference>
<organism evidence="3 6">
    <name type="scientific">Gilliamella apicola</name>
    <dbReference type="NCBI Taxonomy" id="1196095"/>
    <lineage>
        <taxon>Bacteria</taxon>
        <taxon>Pseudomonadati</taxon>
        <taxon>Pseudomonadota</taxon>
        <taxon>Gammaproteobacteria</taxon>
        <taxon>Orbales</taxon>
        <taxon>Orbaceae</taxon>
        <taxon>Gilliamella</taxon>
    </lineage>
</organism>
<dbReference type="EMBL" id="NARP01000001">
    <property type="protein sequence ID" value="OTQ01623.1"/>
    <property type="molecule type" value="Genomic_DNA"/>
</dbReference>
<protein>
    <recommendedName>
        <fullName evidence="2">Terminase large subunit gp17-like C-terminal domain-containing protein</fullName>
    </recommendedName>
</protein>
<dbReference type="InterPro" id="IPR006517">
    <property type="entry name" value="Phage_terminase_lsu-like_C"/>
</dbReference>
<evidence type="ECO:0000259" key="2">
    <source>
        <dbReference type="Pfam" id="PF17289"/>
    </source>
</evidence>
<keyword evidence="1" id="KW-1188">Viral release from host cell</keyword>
<proteinExistence type="predicted"/>
<evidence type="ECO:0000313" key="6">
    <source>
        <dbReference type="Proteomes" id="UP000194977"/>
    </source>
</evidence>
<comment type="caution">
    <text evidence="3">The sequence shown here is derived from an EMBL/GenBank/DDBJ whole genome shotgun (WGS) entry which is preliminary data.</text>
</comment>
<keyword evidence="5" id="KW-1185">Reference proteome</keyword>